<name>A0A847U904_9EURY</name>
<evidence type="ECO:0000313" key="3">
    <source>
        <dbReference type="Proteomes" id="UP000608662"/>
    </source>
</evidence>
<reference evidence="2" key="1">
    <citation type="submission" date="2019-12" db="EMBL/GenBank/DDBJ databases">
        <title>Whole-genome sequence of Halomicrobium mukohataei pws1.</title>
        <authorList>
            <person name="Verma D.K."/>
            <person name="Gopal K."/>
            <person name="Prasad E.S."/>
        </authorList>
    </citation>
    <scope>NUCLEOTIDE SEQUENCE</scope>
    <source>
        <strain evidence="2">Pws1</strain>
    </source>
</reference>
<proteinExistence type="predicted"/>
<protein>
    <submittedName>
        <fullName evidence="2">Uncharacterized protein</fullName>
    </submittedName>
</protein>
<evidence type="ECO:0000256" key="1">
    <source>
        <dbReference type="SAM" id="Phobius"/>
    </source>
</evidence>
<accession>A0A847U904</accession>
<feature type="transmembrane region" description="Helical" evidence="1">
    <location>
        <begin position="34"/>
        <end position="56"/>
    </location>
</feature>
<dbReference type="Proteomes" id="UP000608662">
    <property type="component" value="Unassembled WGS sequence"/>
</dbReference>
<keyword evidence="1" id="KW-1133">Transmembrane helix</keyword>
<dbReference type="AlphaFoldDB" id="A0A847U904"/>
<gene>
    <name evidence="2" type="ORF">GOC74_03615</name>
</gene>
<feature type="transmembrane region" description="Helical" evidence="1">
    <location>
        <begin position="86"/>
        <end position="110"/>
    </location>
</feature>
<dbReference type="EMBL" id="WOYG01000001">
    <property type="protein sequence ID" value="NLV09016.1"/>
    <property type="molecule type" value="Genomic_DNA"/>
</dbReference>
<dbReference type="RefSeq" id="WP_170092946.1">
    <property type="nucleotide sequence ID" value="NZ_WOYG01000001.1"/>
</dbReference>
<feature type="transmembrane region" description="Helical" evidence="1">
    <location>
        <begin position="63"/>
        <end position="80"/>
    </location>
</feature>
<organism evidence="2 3">
    <name type="scientific">Halomicrobium mukohataei</name>
    <dbReference type="NCBI Taxonomy" id="57705"/>
    <lineage>
        <taxon>Archaea</taxon>
        <taxon>Methanobacteriati</taxon>
        <taxon>Methanobacteriota</taxon>
        <taxon>Stenosarchaea group</taxon>
        <taxon>Halobacteria</taxon>
        <taxon>Halobacteriales</taxon>
        <taxon>Haloarculaceae</taxon>
        <taxon>Halomicrobium</taxon>
    </lineage>
</organism>
<sequence>MIGLLYGLTAGTLVTSRSLHSPLTRHLESPAVVLALYGILVGVTAILACIVAYALLGYTLVTPPLLLMSVSVGVLFPLGGGLGNPYIGTLSVLLLATVLAVALGATEFLLRRVTGVYPPTPLL</sequence>
<comment type="caution">
    <text evidence="2">The sequence shown here is derived from an EMBL/GenBank/DDBJ whole genome shotgun (WGS) entry which is preliminary data.</text>
</comment>
<keyword evidence="1" id="KW-0472">Membrane</keyword>
<keyword evidence="1" id="KW-0812">Transmembrane</keyword>
<evidence type="ECO:0000313" key="2">
    <source>
        <dbReference type="EMBL" id="NLV09016.1"/>
    </source>
</evidence>